<name>A0AAU9UR40_EUPED</name>
<evidence type="ECO:0000313" key="2">
    <source>
        <dbReference type="EMBL" id="CAH2101607.1"/>
    </source>
</evidence>
<keyword evidence="3" id="KW-1185">Reference proteome</keyword>
<gene>
    <name evidence="2" type="ORF">EEDITHA_LOCUS16342</name>
</gene>
<protein>
    <submittedName>
        <fullName evidence="2">Uncharacterized protein</fullName>
    </submittedName>
</protein>
<sequence length="218" mass="25092">MNTPFCEDVPDIPEYLQPKIVNVLNSDPEPFKNLNKDKKPKIIVTSNIVIEEASPEERIILSDIQTQINKRKRRRGGTSQEKSSIVKKKKKLVYHSDSSLTSETSFHAADDSDYENFDEYIASCLQEQEEQDNIDQENRCPWGLRKILSINDQIPTVKFARKVKNSKSDKGTVFTYPNIEDICAVHDLNDVVAILSDPQISRRGHFTFNLDFNKYNIQ</sequence>
<organism evidence="2 3">
    <name type="scientific">Euphydryas editha</name>
    <name type="common">Edith's checkerspot</name>
    <dbReference type="NCBI Taxonomy" id="104508"/>
    <lineage>
        <taxon>Eukaryota</taxon>
        <taxon>Metazoa</taxon>
        <taxon>Ecdysozoa</taxon>
        <taxon>Arthropoda</taxon>
        <taxon>Hexapoda</taxon>
        <taxon>Insecta</taxon>
        <taxon>Pterygota</taxon>
        <taxon>Neoptera</taxon>
        <taxon>Endopterygota</taxon>
        <taxon>Lepidoptera</taxon>
        <taxon>Glossata</taxon>
        <taxon>Ditrysia</taxon>
        <taxon>Papilionoidea</taxon>
        <taxon>Nymphalidae</taxon>
        <taxon>Nymphalinae</taxon>
        <taxon>Euphydryas</taxon>
    </lineage>
</organism>
<proteinExistence type="predicted"/>
<dbReference type="AlphaFoldDB" id="A0AAU9UR40"/>
<evidence type="ECO:0000313" key="3">
    <source>
        <dbReference type="Proteomes" id="UP001153954"/>
    </source>
</evidence>
<reference evidence="2" key="1">
    <citation type="submission" date="2022-03" db="EMBL/GenBank/DDBJ databases">
        <authorList>
            <person name="Tunstrom K."/>
        </authorList>
    </citation>
    <scope>NUCLEOTIDE SEQUENCE</scope>
</reference>
<evidence type="ECO:0000256" key="1">
    <source>
        <dbReference type="SAM" id="MobiDB-lite"/>
    </source>
</evidence>
<accession>A0AAU9UR40</accession>
<comment type="caution">
    <text evidence="2">The sequence shown here is derived from an EMBL/GenBank/DDBJ whole genome shotgun (WGS) entry which is preliminary data.</text>
</comment>
<feature type="region of interest" description="Disordered" evidence="1">
    <location>
        <begin position="67"/>
        <end position="86"/>
    </location>
</feature>
<dbReference type="EMBL" id="CAKOGL010000024">
    <property type="protein sequence ID" value="CAH2101607.1"/>
    <property type="molecule type" value="Genomic_DNA"/>
</dbReference>
<dbReference type="Proteomes" id="UP001153954">
    <property type="component" value="Unassembled WGS sequence"/>
</dbReference>